<evidence type="ECO:0000313" key="2">
    <source>
        <dbReference type="Proteomes" id="UP000250321"/>
    </source>
</evidence>
<dbReference type="PANTHER" id="PTHR43596">
    <property type="entry name" value="ADP,ATP CARRIER PROTEIN"/>
    <property type="match status" value="1"/>
</dbReference>
<gene>
    <name evidence="1" type="ORF">Pyn_13584</name>
</gene>
<sequence length="52" mass="5777">MAAGPTWAAVAVSETLRKVNLVTRPGRELLFTVVSQDEKYKAKSQASKFFFT</sequence>
<dbReference type="PANTHER" id="PTHR43596:SF1">
    <property type="entry name" value="ADP,ATP CARRIER PROTEIN"/>
    <property type="match status" value="1"/>
</dbReference>
<keyword evidence="2" id="KW-1185">Reference proteome</keyword>
<proteinExistence type="predicted"/>
<dbReference type="Proteomes" id="UP000250321">
    <property type="component" value="Unassembled WGS sequence"/>
</dbReference>
<accession>A0A314UY28</accession>
<dbReference type="OrthoDB" id="543971at2759"/>
<dbReference type="EMBL" id="PJQY01002850">
    <property type="protein sequence ID" value="PQM42301.1"/>
    <property type="molecule type" value="Genomic_DNA"/>
</dbReference>
<name>A0A314UY28_PRUYE</name>
<organism evidence="1 2">
    <name type="scientific">Prunus yedoensis var. nudiflora</name>
    <dbReference type="NCBI Taxonomy" id="2094558"/>
    <lineage>
        <taxon>Eukaryota</taxon>
        <taxon>Viridiplantae</taxon>
        <taxon>Streptophyta</taxon>
        <taxon>Embryophyta</taxon>
        <taxon>Tracheophyta</taxon>
        <taxon>Spermatophyta</taxon>
        <taxon>Magnoliopsida</taxon>
        <taxon>eudicotyledons</taxon>
        <taxon>Gunneridae</taxon>
        <taxon>Pentapetalae</taxon>
        <taxon>rosids</taxon>
        <taxon>fabids</taxon>
        <taxon>Rosales</taxon>
        <taxon>Rosaceae</taxon>
        <taxon>Amygdaloideae</taxon>
        <taxon>Amygdaleae</taxon>
        <taxon>Prunus</taxon>
    </lineage>
</organism>
<protein>
    <submittedName>
        <fullName evidence="1">Uncharacterized protein</fullName>
    </submittedName>
</protein>
<comment type="caution">
    <text evidence="1">The sequence shown here is derived from an EMBL/GenBank/DDBJ whole genome shotgun (WGS) entry which is preliminary data.</text>
</comment>
<dbReference type="AlphaFoldDB" id="A0A314UY28"/>
<dbReference type="STRING" id="2094558.A0A314UY28"/>
<reference evidence="1 2" key="1">
    <citation type="submission" date="2018-02" db="EMBL/GenBank/DDBJ databases">
        <title>Draft genome of wild Prunus yedoensis var. nudiflora.</title>
        <authorList>
            <person name="Baek S."/>
            <person name="Kim J.-H."/>
            <person name="Choi K."/>
            <person name="Kim G.-B."/>
            <person name="Cho A."/>
            <person name="Jang H."/>
            <person name="Shin C.-H."/>
            <person name="Yu H.-J."/>
            <person name="Mun J.-H."/>
        </authorList>
    </citation>
    <scope>NUCLEOTIDE SEQUENCE [LARGE SCALE GENOMIC DNA]</scope>
    <source>
        <strain evidence="2">cv. Jeju island</strain>
        <tissue evidence="1">Leaf</tissue>
    </source>
</reference>
<evidence type="ECO:0000313" key="1">
    <source>
        <dbReference type="EMBL" id="PQM42301.1"/>
    </source>
</evidence>